<dbReference type="HOGENOM" id="CLU_066949_0_0_1"/>
<keyword evidence="4" id="KW-0255">Endonuclease</keyword>
<comment type="subcellular location">
    <subcellularLocation>
        <location evidence="1">Nucleus</location>
    </subcellularLocation>
</comment>
<dbReference type="OrthoDB" id="10249535at2759"/>
<evidence type="ECO:0000256" key="5">
    <source>
        <dbReference type="ARBA" id="ARBA00022801"/>
    </source>
</evidence>
<dbReference type="Proteomes" id="UP000054538">
    <property type="component" value="Unassembled WGS sequence"/>
</dbReference>
<keyword evidence="9" id="KW-1185">Reference proteome</keyword>
<dbReference type="InterPro" id="IPR011108">
    <property type="entry name" value="RMMBL"/>
</dbReference>
<dbReference type="GO" id="GO:0005847">
    <property type="term" value="C:mRNA cleavage and polyadenylation specificity factor complex"/>
    <property type="evidence" value="ECO:0007669"/>
    <property type="project" value="TreeGrafter"/>
</dbReference>
<dbReference type="STRING" id="930991.A0A0D0E2J9"/>
<keyword evidence="3" id="KW-0540">Nuclease</keyword>
<dbReference type="SMART" id="SM01027">
    <property type="entry name" value="Beta-Casp"/>
    <property type="match status" value="1"/>
</dbReference>
<dbReference type="InParanoid" id="A0A0D0E2J9"/>
<evidence type="ECO:0000256" key="4">
    <source>
        <dbReference type="ARBA" id="ARBA00022759"/>
    </source>
</evidence>
<keyword evidence="2" id="KW-0507">mRNA processing</keyword>
<dbReference type="GO" id="GO:0003723">
    <property type="term" value="F:RNA binding"/>
    <property type="evidence" value="ECO:0007669"/>
    <property type="project" value="TreeGrafter"/>
</dbReference>
<dbReference type="GO" id="GO:0006398">
    <property type="term" value="P:mRNA 3'-end processing by stem-loop binding and cleavage"/>
    <property type="evidence" value="ECO:0007669"/>
    <property type="project" value="TreeGrafter"/>
</dbReference>
<dbReference type="PANTHER" id="PTHR11203">
    <property type="entry name" value="CLEAVAGE AND POLYADENYLATION SPECIFICITY FACTOR FAMILY MEMBER"/>
    <property type="match status" value="1"/>
</dbReference>
<evidence type="ECO:0000256" key="6">
    <source>
        <dbReference type="ARBA" id="ARBA00023242"/>
    </source>
</evidence>
<name>A0A0D0E2J9_9AGAM</name>
<gene>
    <name evidence="8" type="ORF">PAXRUDRAFT_824052</name>
</gene>
<reference evidence="8 9" key="1">
    <citation type="submission" date="2014-04" db="EMBL/GenBank/DDBJ databases">
        <authorList>
            <consortium name="DOE Joint Genome Institute"/>
            <person name="Kuo A."/>
            <person name="Kohler A."/>
            <person name="Jargeat P."/>
            <person name="Nagy L.G."/>
            <person name="Floudas D."/>
            <person name="Copeland A."/>
            <person name="Barry K.W."/>
            <person name="Cichocki N."/>
            <person name="Veneault-Fourrey C."/>
            <person name="LaButti K."/>
            <person name="Lindquist E.A."/>
            <person name="Lipzen A."/>
            <person name="Lundell T."/>
            <person name="Morin E."/>
            <person name="Murat C."/>
            <person name="Sun H."/>
            <person name="Tunlid A."/>
            <person name="Henrissat B."/>
            <person name="Grigoriev I.V."/>
            <person name="Hibbett D.S."/>
            <person name="Martin F."/>
            <person name="Nordberg H.P."/>
            <person name="Cantor M.N."/>
            <person name="Hua S.X."/>
        </authorList>
    </citation>
    <scope>NUCLEOTIDE SEQUENCE [LARGE SCALE GENOMIC DNA]</scope>
    <source>
        <strain evidence="8 9">Ve08.2h10</strain>
    </source>
</reference>
<dbReference type="SUPFAM" id="SSF56281">
    <property type="entry name" value="Metallo-hydrolase/oxidoreductase"/>
    <property type="match status" value="1"/>
</dbReference>
<evidence type="ECO:0000256" key="2">
    <source>
        <dbReference type="ARBA" id="ARBA00022664"/>
    </source>
</evidence>
<keyword evidence="5" id="KW-0378">Hydrolase</keyword>
<dbReference type="PANTHER" id="PTHR11203:SF11">
    <property type="entry name" value="CLEAVAGE AND POLYADENYLATION SPECIFICITY FACTOR SUBUNIT 3"/>
    <property type="match status" value="1"/>
</dbReference>
<evidence type="ECO:0000259" key="7">
    <source>
        <dbReference type="SMART" id="SM01027"/>
    </source>
</evidence>
<organism evidence="8 9">
    <name type="scientific">Paxillus rubicundulus Ve08.2h10</name>
    <dbReference type="NCBI Taxonomy" id="930991"/>
    <lineage>
        <taxon>Eukaryota</taxon>
        <taxon>Fungi</taxon>
        <taxon>Dikarya</taxon>
        <taxon>Basidiomycota</taxon>
        <taxon>Agaricomycotina</taxon>
        <taxon>Agaricomycetes</taxon>
        <taxon>Agaricomycetidae</taxon>
        <taxon>Boletales</taxon>
        <taxon>Paxilineae</taxon>
        <taxon>Paxillaceae</taxon>
        <taxon>Paxillus</taxon>
    </lineage>
</organism>
<dbReference type="GO" id="GO:0004534">
    <property type="term" value="F:5'-3' RNA exonuclease activity"/>
    <property type="evidence" value="ECO:0007669"/>
    <property type="project" value="TreeGrafter"/>
</dbReference>
<protein>
    <recommendedName>
        <fullName evidence="7">Beta-Casp domain-containing protein</fullName>
    </recommendedName>
</protein>
<dbReference type="AlphaFoldDB" id="A0A0D0E2J9"/>
<dbReference type="Pfam" id="PF07521">
    <property type="entry name" value="RMMBL"/>
    <property type="match status" value="1"/>
</dbReference>
<evidence type="ECO:0000256" key="3">
    <source>
        <dbReference type="ARBA" id="ARBA00022722"/>
    </source>
</evidence>
<dbReference type="Pfam" id="PF11718">
    <property type="entry name" value="CPSF73-100_C"/>
    <property type="match status" value="1"/>
</dbReference>
<evidence type="ECO:0000256" key="1">
    <source>
        <dbReference type="ARBA" id="ARBA00004123"/>
    </source>
</evidence>
<keyword evidence="6" id="KW-0539">Nucleus</keyword>
<dbReference type="InterPro" id="IPR036866">
    <property type="entry name" value="RibonucZ/Hydroxyglut_hydro"/>
</dbReference>
<dbReference type="InterPro" id="IPR022712">
    <property type="entry name" value="Beta_Casp"/>
</dbReference>
<dbReference type="EMBL" id="KN824900">
    <property type="protein sequence ID" value="KIK98256.1"/>
    <property type="molecule type" value="Genomic_DNA"/>
</dbReference>
<accession>A0A0D0E2J9</accession>
<feature type="domain" description="Beta-Casp" evidence="7">
    <location>
        <begin position="1"/>
        <end position="84"/>
    </location>
</feature>
<dbReference type="InterPro" id="IPR050698">
    <property type="entry name" value="MBL"/>
</dbReference>
<reference evidence="9" key="2">
    <citation type="submission" date="2015-01" db="EMBL/GenBank/DDBJ databases">
        <title>Evolutionary Origins and Diversification of the Mycorrhizal Mutualists.</title>
        <authorList>
            <consortium name="DOE Joint Genome Institute"/>
            <consortium name="Mycorrhizal Genomics Consortium"/>
            <person name="Kohler A."/>
            <person name="Kuo A."/>
            <person name="Nagy L.G."/>
            <person name="Floudas D."/>
            <person name="Copeland A."/>
            <person name="Barry K.W."/>
            <person name="Cichocki N."/>
            <person name="Veneault-Fourrey C."/>
            <person name="LaButti K."/>
            <person name="Lindquist E.A."/>
            <person name="Lipzen A."/>
            <person name="Lundell T."/>
            <person name="Morin E."/>
            <person name="Murat C."/>
            <person name="Riley R."/>
            <person name="Ohm R."/>
            <person name="Sun H."/>
            <person name="Tunlid A."/>
            <person name="Henrissat B."/>
            <person name="Grigoriev I.V."/>
            <person name="Hibbett D.S."/>
            <person name="Martin F."/>
        </authorList>
    </citation>
    <scope>NUCLEOTIDE SEQUENCE [LARGE SCALE GENOMIC DNA]</scope>
    <source>
        <strain evidence="9">Ve08.2h10</strain>
    </source>
</reference>
<dbReference type="InterPro" id="IPR021718">
    <property type="entry name" value="CPSF73-100_C"/>
</dbReference>
<evidence type="ECO:0000313" key="8">
    <source>
        <dbReference type="EMBL" id="KIK98256.1"/>
    </source>
</evidence>
<evidence type="ECO:0000313" key="9">
    <source>
        <dbReference type="Proteomes" id="UP000054538"/>
    </source>
</evidence>
<dbReference type="GO" id="GO:0004521">
    <property type="term" value="F:RNA endonuclease activity"/>
    <property type="evidence" value="ECO:0007669"/>
    <property type="project" value="TreeGrafter"/>
</dbReference>
<dbReference type="Gene3D" id="3.40.50.10890">
    <property type="match status" value="1"/>
</dbReference>
<dbReference type="Pfam" id="PF10996">
    <property type="entry name" value="Beta-Casp"/>
    <property type="match status" value="1"/>
</dbReference>
<sequence length="327" mass="36407">MNENVRSRFARRDNPFAFKHISSIPQQRGWEKRIARGPPCVVLASPGFMHVGSSRELFELWAPDPRNGLIITGYSVGGTLARDILNEPEEIISLKGTPIPRKISVDYVSFSAHVDYSQNSEFIELINAEHVVLVHGEQTAMNRLCGAMTARYKDRGADLKIYTPRNLETLELSFHRDRVAKVVGTLAEKLPGEGDSLSGLIVTRGHSYTLLDAGDLQYLAGLPTWILKQKQRMTLDVGWELVRWHLEGMFGKIEDGRDKNGVRMVRVMDAVDVRHTAEHELALEWEASASNDMIADATLAVIAEMGKSPASVQRRALDGACRASFAN</sequence>
<proteinExistence type="predicted"/>